<dbReference type="Gene3D" id="3.30.43.10">
    <property type="entry name" value="Uridine Diphospho-n-acetylenolpyruvylglucosamine Reductase, domain 2"/>
    <property type="match status" value="1"/>
</dbReference>
<dbReference type="InterPro" id="IPR036318">
    <property type="entry name" value="FAD-bd_PCMH-like_sf"/>
</dbReference>
<dbReference type="InterPro" id="IPR016171">
    <property type="entry name" value="Vanillyl_alc_oxidase_C-sub2"/>
</dbReference>
<dbReference type="Gene3D" id="1.10.45.10">
    <property type="entry name" value="Vanillyl-alcohol Oxidase, Chain A, domain 4"/>
    <property type="match status" value="1"/>
</dbReference>
<dbReference type="InterPro" id="IPR016166">
    <property type="entry name" value="FAD-bd_PCMH"/>
</dbReference>
<dbReference type="PIRSF" id="PIRSF000136">
    <property type="entry name" value="LGO_GLO"/>
    <property type="match status" value="1"/>
</dbReference>
<reference evidence="3 4" key="1">
    <citation type="submission" date="2017-11" db="EMBL/GenBank/DDBJ databases">
        <title>Genomic Encyclopedia of Archaeal and Bacterial Type Strains, Phase II (KMG-II): From Individual Species to Whole Genera.</title>
        <authorList>
            <person name="Goeker M."/>
        </authorList>
    </citation>
    <scope>NUCLEOTIDE SEQUENCE [LARGE SCALE GENOMIC DNA]</scope>
    <source>
        <strain evidence="3 4">DSM 25625</strain>
    </source>
</reference>
<keyword evidence="1" id="KW-0560">Oxidoreductase</keyword>
<dbReference type="InterPro" id="IPR007173">
    <property type="entry name" value="ALO_C"/>
</dbReference>
<dbReference type="OrthoDB" id="9800184at2"/>
<feature type="domain" description="FAD-binding PCMH-type" evidence="2">
    <location>
        <begin position="11"/>
        <end position="175"/>
    </location>
</feature>
<proteinExistence type="predicted"/>
<dbReference type="GO" id="GO:0071949">
    <property type="term" value="F:FAD binding"/>
    <property type="evidence" value="ECO:0007669"/>
    <property type="project" value="InterPro"/>
</dbReference>
<dbReference type="GO" id="GO:0080049">
    <property type="term" value="F:L-gulono-1,4-lactone dehydrogenase activity"/>
    <property type="evidence" value="ECO:0007669"/>
    <property type="project" value="TreeGrafter"/>
</dbReference>
<dbReference type="PANTHER" id="PTHR43762">
    <property type="entry name" value="L-GULONOLACTONE OXIDASE"/>
    <property type="match status" value="1"/>
</dbReference>
<dbReference type="SUPFAM" id="SSF56176">
    <property type="entry name" value="FAD-binding/transporter-associated domain-like"/>
    <property type="match status" value="1"/>
</dbReference>
<dbReference type="Gene3D" id="3.30.70.2520">
    <property type="match status" value="1"/>
</dbReference>
<accession>A0A2M9C4M2</accession>
<protein>
    <submittedName>
        <fullName evidence="3">Xylitol oxidase</fullName>
    </submittedName>
</protein>
<comment type="caution">
    <text evidence="3">The sequence shown here is derived from an EMBL/GenBank/DDBJ whole genome shotgun (WGS) entry which is preliminary data.</text>
</comment>
<dbReference type="InterPro" id="IPR016167">
    <property type="entry name" value="FAD-bd_PCMH_sub1"/>
</dbReference>
<dbReference type="InterPro" id="IPR010031">
    <property type="entry name" value="FAD_lactone_oxidase-like"/>
</dbReference>
<evidence type="ECO:0000256" key="1">
    <source>
        <dbReference type="ARBA" id="ARBA00023002"/>
    </source>
</evidence>
<dbReference type="PROSITE" id="PS51387">
    <property type="entry name" value="FAD_PCMH"/>
    <property type="match status" value="1"/>
</dbReference>
<keyword evidence="4" id="KW-1185">Reference proteome</keyword>
<dbReference type="Gene3D" id="3.30.70.2530">
    <property type="match status" value="1"/>
</dbReference>
<evidence type="ECO:0000313" key="3">
    <source>
        <dbReference type="EMBL" id="PJJ65481.1"/>
    </source>
</evidence>
<dbReference type="GO" id="GO:0016020">
    <property type="term" value="C:membrane"/>
    <property type="evidence" value="ECO:0007669"/>
    <property type="project" value="InterPro"/>
</dbReference>
<dbReference type="RefSeq" id="WP_100343370.1">
    <property type="nucleotide sequence ID" value="NZ_PGFB01000001.1"/>
</dbReference>
<dbReference type="PANTHER" id="PTHR43762:SF1">
    <property type="entry name" value="D-ARABINONO-1,4-LACTONE OXIDASE"/>
    <property type="match status" value="1"/>
</dbReference>
<organism evidence="3 4">
    <name type="scientific">Compostimonas suwonensis</name>
    <dbReference type="NCBI Taxonomy" id="1048394"/>
    <lineage>
        <taxon>Bacteria</taxon>
        <taxon>Bacillati</taxon>
        <taxon>Actinomycetota</taxon>
        <taxon>Actinomycetes</taxon>
        <taxon>Micrococcales</taxon>
        <taxon>Microbacteriaceae</taxon>
        <taxon>Compostimonas</taxon>
    </lineage>
</organism>
<name>A0A2M9C4M2_9MICO</name>
<dbReference type="EMBL" id="PGFB01000001">
    <property type="protein sequence ID" value="PJJ65481.1"/>
    <property type="molecule type" value="Genomic_DNA"/>
</dbReference>
<dbReference type="InterPro" id="IPR006094">
    <property type="entry name" value="Oxid_FAD_bind_N"/>
</dbReference>
<dbReference type="GO" id="GO:0003885">
    <property type="term" value="F:D-arabinono-1,4-lactone oxidase activity"/>
    <property type="evidence" value="ECO:0007669"/>
    <property type="project" value="InterPro"/>
</dbReference>
<gene>
    <name evidence="3" type="ORF">CLV54_0514</name>
</gene>
<dbReference type="InterPro" id="IPR016169">
    <property type="entry name" value="FAD-bd_PCMH_sub2"/>
</dbReference>
<dbReference type="Gene3D" id="3.30.465.10">
    <property type="match status" value="1"/>
</dbReference>
<sequence>MAAELNWAGNYSYRAHRILRPQSVEQLQEIVAAGGSLRALGSRHSFNAIADTSGELIATAGLPDDIVIDEEAHTVTVGGGTKYGDLGVVLAEHGLALHNLASLPHISVAGAIATATHGSGDRNGNLSTAVEALEFVDGTGELRRIARGDQGFEGAAVSLGALGVVTRVTLRVEPSFEVRQNVFVDLPWERVMTDYDAITSSAYSVSLFTTWAGEAVQQLWLKERVDAAAGAPGAEAFGGRAATAQLHMISSMSPDNTTDQLGVAGPWNERLAHFKYGFTPSAGEEIQSEYLLPREHAVAAFAAVRGLAGRIAPLLQISEIRTVAADELWLSSSYQQETVGLHFTWRRMQDEVEAFLPTLEGALAPFGARPHWGKVFHGAPGLIESLYPRLGDFRELAAHYDPRGVFRNEFLERHVFS</sequence>
<dbReference type="Proteomes" id="UP000230161">
    <property type="component" value="Unassembled WGS sequence"/>
</dbReference>
<dbReference type="AlphaFoldDB" id="A0A2M9C4M2"/>
<dbReference type="Pfam" id="PF01565">
    <property type="entry name" value="FAD_binding_4"/>
    <property type="match status" value="1"/>
</dbReference>
<evidence type="ECO:0000259" key="2">
    <source>
        <dbReference type="PROSITE" id="PS51387"/>
    </source>
</evidence>
<dbReference type="Pfam" id="PF04030">
    <property type="entry name" value="ALO"/>
    <property type="match status" value="1"/>
</dbReference>
<evidence type="ECO:0000313" key="4">
    <source>
        <dbReference type="Proteomes" id="UP000230161"/>
    </source>
</evidence>